<dbReference type="PROSITE" id="PS50005">
    <property type="entry name" value="TPR"/>
    <property type="match status" value="1"/>
</dbReference>
<proteinExistence type="predicted"/>
<evidence type="ECO:0000256" key="2">
    <source>
        <dbReference type="ARBA" id="ARBA00022803"/>
    </source>
</evidence>
<keyword evidence="1" id="KW-0677">Repeat</keyword>
<keyword evidence="2 3" id="KW-0802">TPR repeat</keyword>
<dbReference type="InterPro" id="IPR011990">
    <property type="entry name" value="TPR-like_helical_dom_sf"/>
</dbReference>
<dbReference type="EMBL" id="JBBPFD010000009">
    <property type="protein sequence ID" value="KAK7912965.1"/>
    <property type="molecule type" value="Genomic_DNA"/>
</dbReference>
<feature type="compositionally biased region" description="Pro residues" evidence="4">
    <location>
        <begin position="727"/>
        <end position="737"/>
    </location>
</feature>
<dbReference type="Pfam" id="PF13181">
    <property type="entry name" value="TPR_8"/>
    <property type="match status" value="1"/>
</dbReference>
<dbReference type="InterPro" id="IPR052628">
    <property type="entry name" value="CFAP70"/>
</dbReference>
<dbReference type="InterPro" id="IPR035892">
    <property type="entry name" value="C2_domain_sf"/>
</dbReference>
<comment type="caution">
    <text evidence="5">The sequence shown here is derived from an EMBL/GenBank/DDBJ whole genome shotgun (WGS) entry which is preliminary data.</text>
</comment>
<dbReference type="PANTHER" id="PTHR44314:SF1">
    <property type="entry name" value="CILIA- AND FLAGELLA-ASSOCIATED PROTEIN 70"/>
    <property type="match status" value="1"/>
</dbReference>
<protein>
    <recommendedName>
        <fullName evidence="7">Tetratricopeptide repeat protein 18</fullName>
    </recommendedName>
</protein>
<dbReference type="Gene3D" id="1.25.40.10">
    <property type="entry name" value="Tetratricopeptide repeat domain"/>
    <property type="match status" value="2"/>
</dbReference>
<reference evidence="6" key="1">
    <citation type="submission" date="2024-04" db="EMBL/GenBank/DDBJ databases">
        <title>Salinicola lusitanus LLJ914,a marine bacterium isolated from the Okinawa Trough.</title>
        <authorList>
            <person name="Li J."/>
        </authorList>
    </citation>
    <scope>NUCLEOTIDE SEQUENCE [LARGE SCALE GENOMIC DNA]</scope>
</reference>
<accession>A0AAW0NYQ9</accession>
<gene>
    <name evidence="5" type="ORF">WMY93_013176</name>
</gene>
<name>A0AAW0NYQ9_9GOBI</name>
<dbReference type="AlphaFoldDB" id="A0AAW0NYQ9"/>
<dbReference type="GO" id="GO:0060271">
    <property type="term" value="P:cilium assembly"/>
    <property type="evidence" value="ECO:0007669"/>
    <property type="project" value="TreeGrafter"/>
</dbReference>
<feature type="repeat" description="TPR" evidence="3">
    <location>
        <begin position="760"/>
        <end position="793"/>
    </location>
</feature>
<sequence>MEVEQTQAEVLPHTVTVQVIRANRLKGRKADFQSFVKVEVDGTVLGESEKRTRNPSDNSFNYDFTCSFHCSRDPQAIAELARKLLIVTVSDFLPEEKKADAKLQCWVRLCWTFCPSYKVTQCQTDFSSRVYLHSGTGILTKIQDTSNKSQTPTLDVVVNVSEALVSAEALTSCNLLKVTLETAFSVPESWALPSGSSPTASSYTAALELPVTAEKNQMLVFSDGMLKQGGVREEKGRQKKRPFLPQLLPSNTSCPKDEKNRVNWDVEMACFLNGEATNRLRETIMKCRLWPLEVMKSILGPKGQPPMEENPEIPFHGVAFVDMGRLLYPGATHIRGAYCVEPFSENLLSHKAKRSGSVLKEYAKALAAAARCSSAAAVGKKAAGGKGSARRPVIQKVDVPGGVAETTTEMDQAGNTQGNLYLDARTYVIFEISLEKPLIPKTPPRNCPEVMALIPPKPPLPKGPTKAERPCCEQVDELFGADFSPSEGNREHIKAEVMGELNMSGRYFAFKEQLKHAVVRIVRDKMQRTEPITNPRERQEFVSKLYVYLVDEMHVALNKAQLRHFAKEAQCVEIMSWLFCTAKSLIMCGVLALMFERYVEAQTLLEQATTMESYAVEAWTLLGLLHQSREDEILCERAFLEANKMLKAKNNPKLLEILKQWSELIEIGQRKELRPRRRQLHLRTTKNLQKKIQTSSMRRQTMKQKSRNFRARAGSGAAVFSRRPNTVLPPPTGPSPPAQRGLHQCLRSLEEVLVHDDENAQAWALIGHCHFLQNSFSSAQEGYECSLSFQPPPQNPHLVLLRLGHIYLQEGQFEQAKLVYLQACEQSASCLTWLGLGVACYRLGEMSLAESALTEANHLNNQKAEVWAYLSLICLKLGKLKEAEQFFKYAQQFKLQNKELVKEYREMHEKARFSYLTHCFGQAAT</sequence>
<dbReference type="GO" id="GO:0031514">
    <property type="term" value="C:motile cilium"/>
    <property type="evidence" value="ECO:0007669"/>
    <property type="project" value="TreeGrafter"/>
</dbReference>
<dbReference type="Proteomes" id="UP001460270">
    <property type="component" value="Unassembled WGS sequence"/>
</dbReference>
<evidence type="ECO:0000256" key="4">
    <source>
        <dbReference type="SAM" id="MobiDB-lite"/>
    </source>
</evidence>
<evidence type="ECO:0000256" key="3">
    <source>
        <dbReference type="PROSITE-ProRule" id="PRU00339"/>
    </source>
</evidence>
<dbReference type="GO" id="GO:0070062">
    <property type="term" value="C:extracellular exosome"/>
    <property type="evidence" value="ECO:0007669"/>
    <property type="project" value="TreeGrafter"/>
</dbReference>
<keyword evidence="6" id="KW-1185">Reference proteome</keyword>
<dbReference type="SMART" id="SM00028">
    <property type="entry name" value="TPR"/>
    <property type="match status" value="3"/>
</dbReference>
<dbReference type="GO" id="GO:0003341">
    <property type="term" value="P:cilium movement"/>
    <property type="evidence" value="ECO:0007669"/>
    <property type="project" value="TreeGrafter"/>
</dbReference>
<dbReference type="PANTHER" id="PTHR44314">
    <property type="entry name" value="CILIA- AND FLAGELLA-ASSOCIATED PROTEIN 70"/>
    <property type="match status" value="1"/>
</dbReference>
<evidence type="ECO:0000313" key="6">
    <source>
        <dbReference type="Proteomes" id="UP001460270"/>
    </source>
</evidence>
<dbReference type="InterPro" id="IPR019734">
    <property type="entry name" value="TPR_rpt"/>
</dbReference>
<organism evidence="5 6">
    <name type="scientific">Mugilogobius chulae</name>
    <name type="common">yellowstripe goby</name>
    <dbReference type="NCBI Taxonomy" id="88201"/>
    <lineage>
        <taxon>Eukaryota</taxon>
        <taxon>Metazoa</taxon>
        <taxon>Chordata</taxon>
        <taxon>Craniata</taxon>
        <taxon>Vertebrata</taxon>
        <taxon>Euteleostomi</taxon>
        <taxon>Actinopterygii</taxon>
        <taxon>Neopterygii</taxon>
        <taxon>Teleostei</taxon>
        <taxon>Neoteleostei</taxon>
        <taxon>Acanthomorphata</taxon>
        <taxon>Gobiaria</taxon>
        <taxon>Gobiiformes</taxon>
        <taxon>Gobioidei</taxon>
        <taxon>Gobiidae</taxon>
        <taxon>Gobionellinae</taxon>
        <taxon>Mugilogobius</taxon>
    </lineage>
</organism>
<feature type="region of interest" description="Disordered" evidence="4">
    <location>
        <begin position="721"/>
        <end position="740"/>
    </location>
</feature>
<evidence type="ECO:0000256" key="1">
    <source>
        <dbReference type="ARBA" id="ARBA00022737"/>
    </source>
</evidence>
<evidence type="ECO:0008006" key="7">
    <source>
        <dbReference type="Google" id="ProtNLM"/>
    </source>
</evidence>
<evidence type="ECO:0000313" key="5">
    <source>
        <dbReference type="EMBL" id="KAK7912965.1"/>
    </source>
</evidence>
<dbReference type="Gene3D" id="2.60.40.150">
    <property type="entry name" value="C2 domain"/>
    <property type="match status" value="1"/>
</dbReference>
<dbReference type="SUPFAM" id="SSF48452">
    <property type="entry name" value="TPR-like"/>
    <property type="match status" value="1"/>
</dbReference>